<protein>
    <submittedName>
        <fullName evidence="3">Uncharacterized protein</fullName>
    </submittedName>
</protein>
<name>A0A0B2V184_TOXCA</name>
<gene>
    <name evidence="3" type="ORF">Tcan_10750</name>
    <name evidence="4" type="ORF">TCNE_LOCUS18305</name>
</gene>
<feature type="region of interest" description="Disordered" evidence="1">
    <location>
        <begin position="54"/>
        <end position="77"/>
    </location>
</feature>
<reference evidence="3 5" key="1">
    <citation type="submission" date="2014-11" db="EMBL/GenBank/DDBJ databases">
        <title>Genetic blueprint of the zoonotic pathogen Toxocara canis.</title>
        <authorList>
            <person name="Zhu X.-Q."/>
            <person name="Korhonen P.K."/>
            <person name="Cai H."/>
            <person name="Young N.D."/>
            <person name="Nejsum P."/>
            <person name="von Samson-Himmelstjerna G."/>
            <person name="Boag P.R."/>
            <person name="Tan P."/>
            <person name="Li Q."/>
            <person name="Min J."/>
            <person name="Yang Y."/>
            <person name="Wang X."/>
            <person name="Fang X."/>
            <person name="Hall R.S."/>
            <person name="Hofmann A."/>
            <person name="Sternberg P.W."/>
            <person name="Jex A.R."/>
            <person name="Gasser R.B."/>
        </authorList>
    </citation>
    <scope>NUCLEOTIDE SEQUENCE [LARGE SCALE GENOMIC DNA]</scope>
    <source>
        <strain evidence="3">PN_DK_2014</strain>
    </source>
</reference>
<sequence length="106" mass="11726">MVSTLVWRVVKLPLVSALIANRTRFTEVPLLGVVSVLVVHAFLIYHVALISNRNANNSSPLSQSYTTNDQPSGESYVADDSFTSAEVKTYEADMSSTKQLREQYTS</sequence>
<proteinExistence type="predicted"/>
<evidence type="ECO:0000313" key="3">
    <source>
        <dbReference type="EMBL" id="KHN75303.1"/>
    </source>
</evidence>
<feature type="compositionally biased region" description="Polar residues" evidence="1">
    <location>
        <begin position="54"/>
        <end position="73"/>
    </location>
</feature>
<dbReference type="EMBL" id="UYWY01025371">
    <property type="protein sequence ID" value="VDM49626.1"/>
    <property type="molecule type" value="Genomic_DNA"/>
</dbReference>
<keyword evidence="2" id="KW-0812">Transmembrane</keyword>
<organism evidence="3 5">
    <name type="scientific">Toxocara canis</name>
    <name type="common">Canine roundworm</name>
    <dbReference type="NCBI Taxonomy" id="6265"/>
    <lineage>
        <taxon>Eukaryota</taxon>
        <taxon>Metazoa</taxon>
        <taxon>Ecdysozoa</taxon>
        <taxon>Nematoda</taxon>
        <taxon>Chromadorea</taxon>
        <taxon>Rhabditida</taxon>
        <taxon>Spirurina</taxon>
        <taxon>Ascaridomorpha</taxon>
        <taxon>Ascaridoidea</taxon>
        <taxon>Toxocaridae</taxon>
        <taxon>Toxocara</taxon>
    </lineage>
</organism>
<keyword evidence="5" id="KW-1185">Reference proteome</keyword>
<evidence type="ECO:0000313" key="5">
    <source>
        <dbReference type="Proteomes" id="UP000031036"/>
    </source>
</evidence>
<dbReference type="AlphaFoldDB" id="A0A0B2V184"/>
<accession>A0A0B2V184</accession>
<dbReference type="EMBL" id="JPKZ01002763">
    <property type="protein sequence ID" value="KHN75303.1"/>
    <property type="molecule type" value="Genomic_DNA"/>
</dbReference>
<keyword evidence="2" id="KW-0472">Membrane</keyword>
<reference evidence="4" key="2">
    <citation type="submission" date="2018-11" db="EMBL/GenBank/DDBJ databases">
        <authorList>
            <consortium name="Pathogen Informatics"/>
        </authorList>
    </citation>
    <scope>NUCLEOTIDE SEQUENCE [LARGE SCALE GENOMIC DNA]</scope>
</reference>
<evidence type="ECO:0000313" key="4">
    <source>
        <dbReference type="EMBL" id="VDM49626.1"/>
    </source>
</evidence>
<keyword evidence="2" id="KW-1133">Transmembrane helix</keyword>
<dbReference type="Proteomes" id="UP000031036">
    <property type="component" value="Unassembled WGS sequence"/>
</dbReference>
<feature type="transmembrane region" description="Helical" evidence="2">
    <location>
        <begin position="30"/>
        <end position="50"/>
    </location>
</feature>
<evidence type="ECO:0000256" key="1">
    <source>
        <dbReference type="SAM" id="MobiDB-lite"/>
    </source>
</evidence>
<evidence type="ECO:0000256" key="2">
    <source>
        <dbReference type="SAM" id="Phobius"/>
    </source>
</evidence>